<protein>
    <submittedName>
        <fullName evidence="1">Uncharacterized protein</fullName>
    </submittedName>
</protein>
<evidence type="ECO:0000313" key="1">
    <source>
        <dbReference type="EMBL" id="GAA3884690.1"/>
    </source>
</evidence>
<dbReference type="Proteomes" id="UP001501563">
    <property type="component" value="Unassembled WGS sequence"/>
</dbReference>
<sequence length="76" mass="8302">MTDGPGTWTDALITFTLRPSDHNSTTLLLTHANWRQPDEFMSGRSTNGGAYLTSLKTGAESDTLAVYPAGEISRWN</sequence>
<dbReference type="SUPFAM" id="SSF55961">
    <property type="entry name" value="Bet v1-like"/>
    <property type="match status" value="1"/>
</dbReference>
<dbReference type="RefSeq" id="WP_331263330.1">
    <property type="nucleotide sequence ID" value="NZ_BAAAZA010000020.1"/>
</dbReference>
<organism evidence="1 2">
    <name type="scientific">Streptomyces lannensis</name>
    <dbReference type="NCBI Taxonomy" id="766498"/>
    <lineage>
        <taxon>Bacteria</taxon>
        <taxon>Bacillati</taxon>
        <taxon>Actinomycetota</taxon>
        <taxon>Actinomycetes</taxon>
        <taxon>Kitasatosporales</taxon>
        <taxon>Streptomycetaceae</taxon>
        <taxon>Streptomyces</taxon>
    </lineage>
</organism>
<evidence type="ECO:0000313" key="2">
    <source>
        <dbReference type="Proteomes" id="UP001501563"/>
    </source>
</evidence>
<keyword evidence="2" id="KW-1185">Reference proteome</keyword>
<dbReference type="InterPro" id="IPR023393">
    <property type="entry name" value="START-like_dom_sf"/>
</dbReference>
<reference evidence="2" key="1">
    <citation type="journal article" date="2019" name="Int. J. Syst. Evol. Microbiol.">
        <title>The Global Catalogue of Microorganisms (GCM) 10K type strain sequencing project: providing services to taxonomists for standard genome sequencing and annotation.</title>
        <authorList>
            <consortium name="The Broad Institute Genomics Platform"/>
            <consortium name="The Broad Institute Genome Sequencing Center for Infectious Disease"/>
            <person name="Wu L."/>
            <person name="Ma J."/>
        </authorList>
    </citation>
    <scope>NUCLEOTIDE SEQUENCE [LARGE SCALE GENOMIC DNA]</scope>
    <source>
        <strain evidence="2">JCM 16578</strain>
    </source>
</reference>
<comment type="caution">
    <text evidence="1">The sequence shown here is derived from an EMBL/GenBank/DDBJ whole genome shotgun (WGS) entry which is preliminary data.</text>
</comment>
<accession>A0ABP7KPH3</accession>
<name>A0ABP7KPH3_9ACTN</name>
<gene>
    <name evidence="1" type="ORF">GCM10022207_59850</name>
</gene>
<dbReference type="EMBL" id="BAAAZA010000020">
    <property type="protein sequence ID" value="GAA3884690.1"/>
    <property type="molecule type" value="Genomic_DNA"/>
</dbReference>
<proteinExistence type="predicted"/>
<dbReference type="Gene3D" id="3.30.530.20">
    <property type="match status" value="1"/>
</dbReference>